<evidence type="ECO:0000313" key="3">
    <source>
        <dbReference type="Proteomes" id="UP000274601"/>
    </source>
</evidence>
<organism evidence="2 3">
    <name type="scientific">Actinomadura pelletieri DSM 43383</name>
    <dbReference type="NCBI Taxonomy" id="1120940"/>
    <lineage>
        <taxon>Bacteria</taxon>
        <taxon>Bacillati</taxon>
        <taxon>Actinomycetota</taxon>
        <taxon>Actinomycetes</taxon>
        <taxon>Streptosporangiales</taxon>
        <taxon>Thermomonosporaceae</taxon>
        <taxon>Actinomadura</taxon>
    </lineage>
</organism>
<dbReference type="AlphaFoldDB" id="A0A495QGB6"/>
<protein>
    <submittedName>
        <fullName evidence="2">Uncharacterized protein</fullName>
    </submittedName>
</protein>
<gene>
    <name evidence="2" type="ORF">BZB76_5405</name>
</gene>
<feature type="transmembrane region" description="Helical" evidence="1">
    <location>
        <begin position="28"/>
        <end position="52"/>
    </location>
</feature>
<keyword evidence="1" id="KW-0812">Transmembrane</keyword>
<sequence>MYLKSTIGVLLVFTGILASPEQTPVMRVARVFLQITGIGFGFYCLAAIGLFLTGLWMRIQPTAAAESQPRQPSEWP</sequence>
<comment type="caution">
    <text evidence="2">The sequence shown here is derived from an EMBL/GenBank/DDBJ whole genome shotgun (WGS) entry which is preliminary data.</text>
</comment>
<dbReference type="Proteomes" id="UP000274601">
    <property type="component" value="Unassembled WGS sequence"/>
</dbReference>
<evidence type="ECO:0000313" key="2">
    <source>
        <dbReference type="EMBL" id="RKS70925.1"/>
    </source>
</evidence>
<reference evidence="2 3" key="1">
    <citation type="submission" date="2018-10" db="EMBL/GenBank/DDBJ databases">
        <title>Genomic Encyclopedia of Archaeal and Bacterial Type Strains, Phase II (KMG-II): from individual species to whole genera.</title>
        <authorList>
            <person name="Goeker M."/>
        </authorList>
    </citation>
    <scope>NUCLEOTIDE SEQUENCE [LARGE SCALE GENOMIC DNA]</scope>
    <source>
        <strain evidence="2 3">DSM 43383</strain>
    </source>
</reference>
<name>A0A495QGB6_9ACTN</name>
<accession>A0A495QGB6</accession>
<keyword evidence="3" id="KW-1185">Reference proteome</keyword>
<keyword evidence="1" id="KW-0472">Membrane</keyword>
<proteinExistence type="predicted"/>
<dbReference type="EMBL" id="RBWU01000006">
    <property type="protein sequence ID" value="RKS70925.1"/>
    <property type="molecule type" value="Genomic_DNA"/>
</dbReference>
<keyword evidence="1" id="KW-1133">Transmembrane helix</keyword>
<evidence type="ECO:0000256" key="1">
    <source>
        <dbReference type="SAM" id="Phobius"/>
    </source>
</evidence>